<evidence type="ECO:0000313" key="5">
    <source>
        <dbReference type="Proteomes" id="UP000051673"/>
    </source>
</evidence>
<feature type="binding site" evidence="1">
    <location>
        <position position="20"/>
    </location>
    <ligand>
        <name>Zn(2+)</name>
        <dbReference type="ChEBI" id="CHEBI:29105"/>
    </ligand>
</feature>
<keyword evidence="4" id="KW-0808">Transferase</keyword>
<feature type="binding site" evidence="1">
    <location>
        <position position="23"/>
    </location>
    <ligand>
        <name>Zn(2+)</name>
        <dbReference type="ChEBI" id="CHEBI:29105"/>
    </ligand>
</feature>
<proteinExistence type="predicted"/>
<organism evidence="4 5">
    <name type="scientific">Weissella minor</name>
    <dbReference type="NCBI Taxonomy" id="1620"/>
    <lineage>
        <taxon>Bacteria</taxon>
        <taxon>Bacillati</taxon>
        <taxon>Bacillota</taxon>
        <taxon>Bacilli</taxon>
        <taxon>Lactobacillales</taxon>
        <taxon>Lactobacillaceae</taxon>
        <taxon>Weissella</taxon>
    </lineage>
</organism>
<evidence type="ECO:0000259" key="3">
    <source>
        <dbReference type="Pfam" id="PF13847"/>
    </source>
</evidence>
<dbReference type="EMBL" id="JQCD01000031">
    <property type="protein sequence ID" value="KRN76073.1"/>
    <property type="molecule type" value="Genomic_DNA"/>
</dbReference>
<dbReference type="Pfam" id="PF13847">
    <property type="entry name" value="Methyltransf_31"/>
    <property type="match status" value="1"/>
</dbReference>
<evidence type="ECO:0000256" key="1">
    <source>
        <dbReference type="PIRSR" id="PIRSR018249-1"/>
    </source>
</evidence>
<feature type="domain" description="Methyltransferase" evidence="3">
    <location>
        <begin position="95"/>
        <end position="189"/>
    </location>
</feature>
<dbReference type="InterPro" id="IPR029063">
    <property type="entry name" value="SAM-dependent_MTases_sf"/>
</dbReference>
<feature type="binding site" evidence="2">
    <location>
        <position position="192"/>
    </location>
    <ligand>
        <name>S-adenosyl-L-methionine</name>
        <dbReference type="ChEBI" id="CHEBI:59789"/>
    </ligand>
</feature>
<evidence type="ECO:0000256" key="2">
    <source>
        <dbReference type="PIRSR" id="PIRSR018249-2"/>
    </source>
</evidence>
<reference evidence="4 5" key="1">
    <citation type="journal article" date="2015" name="Genome Announc.">
        <title>Expanding the biotechnology potential of lactobacilli through comparative genomics of 213 strains and associated genera.</title>
        <authorList>
            <person name="Sun Z."/>
            <person name="Harris H.M."/>
            <person name="McCann A."/>
            <person name="Guo C."/>
            <person name="Argimon S."/>
            <person name="Zhang W."/>
            <person name="Yang X."/>
            <person name="Jeffery I.B."/>
            <person name="Cooney J.C."/>
            <person name="Kagawa T.F."/>
            <person name="Liu W."/>
            <person name="Song Y."/>
            <person name="Salvetti E."/>
            <person name="Wrobel A."/>
            <person name="Rasinkangas P."/>
            <person name="Parkhill J."/>
            <person name="Rea M.C."/>
            <person name="O'Sullivan O."/>
            <person name="Ritari J."/>
            <person name="Douillard F.P."/>
            <person name="Paul Ross R."/>
            <person name="Yang R."/>
            <person name="Briner A.E."/>
            <person name="Felis G.E."/>
            <person name="de Vos W.M."/>
            <person name="Barrangou R."/>
            <person name="Klaenhammer T.R."/>
            <person name="Caufield P.W."/>
            <person name="Cui Y."/>
            <person name="Zhang H."/>
            <person name="O'Toole P.W."/>
        </authorList>
    </citation>
    <scope>NUCLEOTIDE SEQUENCE [LARGE SCALE GENOMIC DNA]</scope>
    <source>
        <strain evidence="4 5">DSM 20014</strain>
    </source>
</reference>
<dbReference type="GO" id="GO:0046872">
    <property type="term" value="F:metal ion binding"/>
    <property type="evidence" value="ECO:0007669"/>
    <property type="project" value="UniProtKB-KW"/>
</dbReference>
<protein>
    <submittedName>
        <fullName evidence="4">Rrna large subunit methyltransferase a</fullName>
    </submittedName>
</protein>
<feature type="binding site" evidence="1">
    <location>
        <position position="37"/>
    </location>
    <ligand>
        <name>Zn(2+)</name>
        <dbReference type="ChEBI" id="CHEBI:29105"/>
    </ligand>
</feature>
<evidence type="ECO:0000313" key="4">
    <source>
        <dbReference type="EMBL" id="KRN76073.1"/>
    </source>
</evidence>
<dbReference type="CDD" id="cd02440">
    <property type="entry name" value="AdoMet_MTases"/>
    <property type="match status" value="1"/>
</dbReference>
<feature type="binding site" evidence="1">
    <location>
        <position position="41"/>
    </location>
    <ligand>
        <name>Zn(2+)</name>
        <dbReference type="ChEBI" id="CHEBI:29105"/>
    </ligand>
</feature>
<keyword evidence="4" id="KW-0489">Methyltransferase</keyword>
<sequence length="284" mass="31729">MKKIEQGTKFIEAHTQVFQCPTCHRAYEQVEGHSLVCPNGHRMDLNKKGTLNFLNRTVDTEYDDGMLEARRHVLSEGLFDGIIQTVADALEPQAQTILDIGTGEGSPLAKLLARRGEQDTGIGFDISKAGVNLATQLPTQAFFMVADLAHLPLADASIDTIVEFFSPSAYDEFDRVLKDGGRLIKVIPNAGYLHELREMLYPVDSPNHTYSNEKVLARFMERYPNANRIETTYQWPIPTDCYVDLLHMTPLHWGARPEAQKLAETSPISNVTVDVTVLIVENMG</sequence>
<dbReference type="PANTHER" id="PTHR43591">
    <property type="entry name" value="METHYLTRANSFERASE"/>
    <property type="match status" value="1"/>
</dbReference>
<dbReference type="OrthoDB" id="5522265at2"/>
<dbReference type="PIRSF" id="PIRSF018249">
    <property type="entry name" value="MyrA_prd"/>
    <property type="match status" value="1"/>
</dbReference>
<dbReference type="SUPFAM" id="SSF53335">
    <property type="entry name" value="S-adenosyl-L-methionine-dependent methyltransferases"/>
    <property type="match status" value="1"/>
</dbReference>
<dbReference type="Proteomes" id="UP000051673">
    <property type="component" value="Unassembled WGS sequence"/>
</dbReference>
<dbReference type="STRING" id="1620.IV67_GL001124"/>
<feature type="binding site" evidence="2">
    <location>
        <position position="79"/>
    </location>
    <ligand>
        <name>S-adenosyl-L-methionine</name>
        <dbReference type="ChEBI" id="CHEBI:59789"/>
    </ligand>
</feature>
<gene>
    <name evidence="4" type="ORF">IV67_GL001124</name>
</gene>
<dbReference type="AlphaFoldDB" id="A0A0R2JFE3"/>
<accession>A0A0R2JFE3</accession>
<comment type="caution">
    <text evidence="4">The sequence shown here is derived from an EMBL/GenBank/DDBJ whole genome shotgun (WGS) entry which is preliminary data.</text>
</comment>
<keyword evidence="1" id="KW-0479">Metal-binding</keyword>
<name>A0A0R2JFE3_9LACO</name>
<keyword evidence="2" id="KW-0949">S-adenosyl-L-methionine</keyword>
<dbReference type="GO" id="GO:0032259">
    <property type="term" value="P:methylation"/>
    <property type="evidence" value="ECO:0007669"/>
    <property type="project" value="UniProtKB-KW"/>
</dbReference>
<dbReference type="GO" id="GO:0008168">
    <property type="term" value="F:methyltransferase activity"/>
    <property type="evidence" value="ECO:0007669"/>
    <property type="project" value="UniProtKB-KW"/>
</dbReference>
<dbReference type="PATRIC" id="fig|1620.3.peg.1138"/>
<dbReference type="RefSeq" id="WP_057788964.1">
    <property type="nucleotide sequence ID" value="NZ_JQCD01000031.1"/>
</dbReference>
<dbReference type="Gene3D" id="3.40.50.150">
    <property type="entry name" value="Vaccinia Virus protein VP39"/>
    <property type="match status" value="1"/>
</dbReference>
<dbReference type="InterPro" id="IPR025714">
    <property type="entry name" value="Methyltranfer_dom"/>
</dbReference>
<keyword evidence="5" id="KW-1185">Reference proteome</keyword>
<keyword evidence="1" id="KW-0862">Zinc</keyword>
<dbReference type="InterPro" id="IPR016718">
    <property type="entry name" value="rRNA_m1G-MeTrfase_A_prd"/>
</dbReference>
<feature type="binding site" evidence="2">
    <location>
        <begin position="104"/>
        <end position="105"/>
    </location>
    <ligand>
        <name>S-adenosyl-L-methionine</name>
        <dbReference type="ChEBI" id="CHEBI:59789"/>
    </ligand>
</feature>